<evidence type="ECO:0000313" key="10">
    <source>
        <dbReference type="EMBL" id="PWA87255.1"/>
    </source>
</evidence>
<evidence type="ECO:0000256" key="1">
    <source>
        <dbReference type="ARBA" id="ARBA00004141"/>
    </source>
</evidence>
<comment type="caution">
    <text evidence="10">The sequence shown here is derived from an EMBL/GenBank/DDBJ whole genome shotgun (WGS) entry which is preliminary data.</text>
</comment>
<feature type="repeat" description="ANK" evidence="7">
    <location>
        <begin position="190"/>
        <end position="222"/>
    </location>
</feature>
<feature type="transmembrane region" description="Helical" evidence="8">
    <location>
        <begin position="572"/>
        <end position="595"/>
    </location>
</feature>
<dbReference type="OrthoDB" id="194358at2759"/>
<protein>
    <submittedName>
        <fullName evidence="10">Ankyrin repeat family protein</fullName>
    </submittedName>
</protein>
<dbReference type="AlphaFoldDB" id="A0A2U1PNC4"/>
<evidence type="ECO:0000256" key="2">
    <source>
        <dbReference type="ARBA" id="ARBA00022692"/>
    </source>
</evidence>
<evidence type="ECO:0000256" key="3">
    <source>
        <dbReference type="ARBA" id="ARBA00022737"/>
    </source>
</evidence>
<name>A0A2U1PNC4_ARTAN</name>
<feature type="repeat" description="ANK" evidence="7">
    <location>
        <begin position="156"/>
        <end position="179"/>
    </location>
</feature>
<evidence type="ECO:0000256" key="7">
    <source>
        <dbReference type="PROSITE-ProRule" id="PRU00023"/>
    </source>
</evidence>
<evidence type="ECO:0000313" key="11">
    <source>
        <dbReference type="Proteomes" id="UP000245207"/>
    </source>
</evidence>
<keyword evidence="6 8" id="KW-0472">Membrane</keyword>
<feature type="transmembrane region" description="Helical" evidence="8">
    <location>
        <begin position="654"/>
        <end position="674"/>
    </location>
</feature>
<feature type="transmembrane region" description="Helical" evidence="8">
    <location>
        <begin position="681"/>
        <end position="705"/>
    </location>
</feature>
<dbReference type="GO" id="GO:0005886">
    <property type="term" value="C:plasma membrane"/>
    <property type="evidence" value="ECO:0007669"/>
    <property type="project" value="TreeGrafter"/>
</dbReference>
<dbReference type="Pfam" id="PF00023">
    <property type="entry name" value="Ank"/>
    <property type="match status" value="1"/>
</dbReference>
<keyword evidence="5 7" id="KW-0040">ANK repeat</keyword>
<feature type="repeat" description="ANK" evidence="7">
    <location>
        <begin position="447"/>
        <end position="472"/>
    </location>
</feature>
<evidence type="ECO:0000256" key="8">
    <source>
        <dbReference type="SAM" id="Phobius"/>
    </source>
</evidence>
<keyword evidence="2 8" id="KW-0812">Transmembrane</keyword>
<feature type="repeat" description="ANK" evidence="7">
    <location>
        <begin position="379"/>
        <end position="402"/>
    </location>
</feature>
<evidence type="ECO:0000256" key="5">
    <source>
        <dbReference type="ARBA" id="ARBA00023043"/>
    </source>
</evidence>
<evidence type="ECO:0000256" key="4">
    <source>
        <dbReference type="ARBA" id="ARBA00022989"/>
    </source>
</evidence>
<sequence length="749" mass="83125">MDSSSSFKSLRFISHQSFFASVRSNDIEQLKLIFNKEDDDESIKALMSMQNEGGETALYIAAEANFEEVFGFLLKFCDVEVVKIRSKADFNAFHIAAERGHLGIVNQLLALWPELCKVCDKKNTSPLYSAAVKDHLDVANAILDADASCIRIVRKNGKTALHTVARYGKTSMLKLLIERDPGIVPIKDKKGQTALHMAVKGQSTEVVEDLLEADHSILNERDKKGSTAIHMATRKSRSQSFFASVRSNDIEQLKLIFNKEDDDESIKALMSMQNEGGETALYIAAEANFEEVFGFLLKFCDVEVVKIRSKADFNAFHIAAERGHLGIVNQLLALWPELCKVCDKKNTSPLYSAAVKDHLDVANAILDADASCIRIVRKNGKTALHTVARYGKTSMLKLLIERDPGIVPIKDKKGQTALHMAVKGQSTEVVEDLLEADHSILNERDKKGSTAIHMATRKSRSQIVSLLLSYNSISVNVINFQQETAMDIADKLNYGPSKFEIMEALTEAGAKHARYVGRLDEQMELKRTVSDIRHEVHSQLLQNEQTQKRVSGIAKELKKIHREAVQNTINSLTVVAVLFASIAFLAIFNLPGLYIMSGKEAGEARIAHTPAFRAFCLFNATSLFISLAVVVVQITLVAWDTRAQRQIVSVVNKLMWAAGISTCGAFCSIAFVVVGKRSAWMAITITVVGVPILLGTLVSLCYFVFRQRGYFGNDSQRRIRRASGSKSFSWSYSANISDDESDHEKIYAL</sequence>
<dbReference type="PROSITE" id="PS50297">
    <property type="entry name" value="ANK_REP_REGION"/>
    <property type="match status" value="5"/>
</dbReference>
<feature type="domain" description="PGG" evidence="9">
    <location>
        <begin position="563"/>
        <end position="672"/>
    </location>
</feature>
<dbReference type="PANTHER" id="PTHR24186:SF2">
    <property type="entry name" value="OS02G0735700 PROTEIN"/>
    <property type="match status" value="1"/>
</dbReference>
<dbReference type="PANTHER" id="PTHR24186">
    <property type="entry name" value="PROTEIN PHOSPHATASE 1 REGULATORY SUBUNIT"/>
    <property type="match status" value="1"/>
</dbReference>
<dbReference type="InterPro" id="IPR026961">
    <property type="entry name" value="PGG_dom"/>
</dbReference>
<dbReference type="SMART" id="SM00248">
    <property type="entry name" value="ANK"/>
    <property type="match status" value="12"/>
</dbReference>
<comment type="subcellular location">
    <subcellularLocation>
        <location evidence="1">Membrane</location>
        <topology evidence="1">Multi-pass membrane protein</topology>
    </subcellularLocation>
</comment>
<dbReference type="InterPro" id="IPR036770">
    <property type="entry name" value="Ankyrin_rpt-contain_sf"/>
</dbReference>
<dbReference type="Pfam" id="PF13962">
    <property type="entry name" value="PGG"/>
    <property type="match status" value="1"/>
</dbReference>
<organism evidence="10 11">
    <name type="scientific">Artemisia annua</name>
    <name type="common">Sweet wormwood</name>
    <dbReference type="NCBI Taxonomy" id="35608"/>
    <lineage>
        <taxon>Eukaryota</taxon>
        <taxon>Viridiplantae</taxon>
        <taxon>Streptophyta</taxon>
        <taxon>Embryophyta</taxon>
        <taxon>Tracheophyta</taxon>
        <taxon>Spermatophyta</taxon>
        <taxon>Magnoliopsida</taxon>
        <taxon>eudicotyledons</taxon>
        <taxon>Gunneridae</taxon>
        <taxon>Pentapetalae</taxon>
        <taxon>asterids</taxon>
        <taxon>campanulids</taxon>
        <taxon>Asterales</taxon>
        <taxon>Asteraceae</taxon>
        <taxon>Asteroideae</taxon>
        <taxon>Anthemideae</taxon>
        <taxon>Artemisiinae</taxon>
        <taxon>Artemisia</taxon>
    </lineage>
</organism>
<dbReference type="PROSITE" id="PS50088">
    <property type="entry name" value="ANK_REPEAT"/>
    <property type="match status" value="5"/>
</dbReference>
<dbReference type="SUPFAM" id="SSF48403">
    <property type="entry name" value="Ankyrin repeat"/>
    <property type="match status" value="2"/>
</dbReference>
<dbReference type="Proteomes" id="UP000245207">
    <property type="component" value="Unassembled WGS sequence"/>
</dbReference>
<dbReference type="STRING" id="35608.A0A2U1PNC4"/>
<reference evidence="10 11" key="1">
    <citation type="journal article" date="2018" name="Mol. Plant">
        <title>The genome of Artemisia annua provides insight into the evolution of Asteraceae family and artemisinin biosynthesis.</title>
        <authorList>
            <person name="Shen Q."/>
            <person name="Zhang L."/>
            <person name="Liao Z."/>
            <person name="Wang S."/>
            <person name="Yan T."/>
            <person name="Shi P."/>
            <person name="Liu M."/>
            <person name="Fu X."/>
            <person name="Pan Q."/>
            <person name="Wang Y."/>
            <person name="Lv Z."/>
            <person name="Lu X."/>
            <person name="Zhang F."/>
            <person name="Jiang W."/>
            <person name="Ma Y."/>
            <person name="Chen M."/>
            <person name="Hao X."/>
            <person name="Li L."/>
            <person name="Tang Y."/>
            <person name="Lv G."/>
            <person name="Zhou Y."/>
            <person name="Sun X."/>
            <person name="Brodelius P.E."/>
            <person name="Rose J.K.C."/>
            <person name="Tang K."/>
        </authorList>
    </citation>
    <scope>NUCLEOTIDE SEQUENCE [LARGE SCALE GENOMIC DNA]</scope>
    <source>
        <strain evidence="11">cv. Huhao1</strain>
        <tissue evidence="10">Leaf</tissue>
    </source>
</reference>
<evidence type="ECO:0000256" key="6">
    <source>
        <dbReference type="ARBA" id="ARBA00023136"/>
    </source>
</evidence>
<keyword evidence="4 8" id="KW-1133">Transmembrane helix</keyword>
<dbReference type="Gene3D" id="1.25.40.20">
    <property type="entry name" value="Ankyrin repeat-containing domain"/>
    <property type="match status" value="4"/>
</dbReference>
<proteinExistence type="predicted"/>
<dbReference type="InterPro" id="IPR002110">
    <property type="entry name" value="Ankyrin_rpt"/>
</dbReference>
<gene>
    <name evidence="10" type="ORF">CTI12_AA133940</name>
</gene>
<feature type="repeat" description="ANK" evidence="7">
    <location>
        <begin position="413"/>
        <end position="445"/>
    </location>
</feature>
<evidence type="ECO:0000259" key="9">
    <source>
        <dbReference type="Pfam" id="PF13962"/>
    </source>
</evidence>
<keyword evidence="3" id="KW-0677">Repeat</keyword>
<feature type="transmembrane region" description="Helical" evidence="8">
    <location>
        <begin position="616"/>
        <end position="639"/>
    </location>
</feature>
<dbReference type="Pfam" id="PF12796">
    <property type="entry name" value="Ank_2"/>
    <property type="match status" value="4"/>
</dbReference>
<dbReference type="EMBL" id="PKPP01000932">
    <property type="protein sequence ID" value="PWA87255.1"/>
    <property type="molecule type" value="Genomic_DNA"/>
</dbReference>
<accession>A0A2U1PNC4</accession>
<keyword evidence="11" id="KW-1185">Reference proteome</keyword>